<dbReference type="GO" id="GO:0003677">
    <property type="term" value="F:DNA binding"/>
    <property type="evidence" value="ECO:0007669"/>
    <property type="project" value="InterPro"/>
</dbReference>
<sequence>MFTEKQHPPNMNSQQEQQVEKLKELGAQIRQVREEQSVSIDEIATRTRIQARLLVAIEEGQLENLPEPVYIQGLIKQFAQALGLNGSEYARAFPTGQQTYTIKPSWQQIPSFNFFQPRALHLYFFYLLLVVVSISGLSLSFFAAQRPSEENEEQGTVQEQTVEEVETNDPQLATTDPSPDETEASQDSPQESSVTINVSIEADSWIRVTGDGEEIYEGVLSSGENRNWTAKEEITIRTGNAGGVIVEYNEESPAALGNSGEVTEVTYSPSQ</sequence>
<dbReference type="InterPro" id="IPR050400">
    <property type="entry name" value="Bact_Cytoskel_RodZ"/>
</dbReference>
<gene>
    <name evidence="4" type="ORF">FRE64_07230</name>
</gene>
<dbReference type="Pfam" id="PF13464">
    <property type="entry name" value="RodZ_C"/>
    <property type="match status" value="1"/>
</dbReference>
<proteinExistence type="predicted"/>
<protein>
    <submittedName>
        <fullName evidence="4">Helix-turn-helix domain-containing protein</fullName>
    </submittedName>
</protein>
<dbReference type="EMBL" id="CP042326">
    <property type="protein sequence ID" value="QDZ39749.1"/>
    <property type="molecule type" value="Genomic_DNA"/>
</dbReference>
<dbReference type="KEGG" id="enn:FRE64_07230"/>
<dbReference type="PANTHER" id="PTHR34475">
    <property type="match status" value="1"/>
</dbReference>
<feature type="transmembrane region" description="Helical" evidence="2">
    <location>
        <begin position="123"/>
        <end position="144"/>
    </location>
</feature>
<dbReference type="PANTHER" id="PTHR34475:SF1">
    <property type="entry name" value="CYTOSKELETON PROTEIN RODZ"/>
    <property type="match status" value="1"/>
</dbReference>
<evidence type="ECO:0000313" key="4">
    <source>
        <dbReference type="EMBL" id="QDZ39749.1"/>
    </source>
</evidence>
<dbReference type="AlphaFoldDB" id="A0A5B8NNK2"/>
<dbReference type="InterPro" id="IPR010982">
    <property type="entry name" value="Lambda_DNA-bd_dom_sf"/>
</dbReference>
<feature type="domain" description="Cytoskeleton protein RodZ-like C-terminal" evidence="3">
    <location>
        <begin position="198"/>
        <end position="266"/>
    </location>
</feature>
<evidence type="ECO:0000256" key="1">
    <source>
        <dbReference type="SAM" id="MobiDB-lite"/>
    </source>
</evidence>
<dbReference type="InterPro" id="IPR025194">
    <property type="entry name" value="RodZ-like_C"/>
</dbReference>
<accession>A0A5B8NNK2</accession>
<keyword evidence="5" id="KW-1185">Reference proteome</keyword>
<feature type="compositionally biased region" description="Polar residues" evidence="1">
    <location>
        <begin position="185"/>
        <end position="194"/>
    </location>
</feature>
<dbReference type="OrthoDB" id="422634at2"/>
<feature type="region of interest" description="Disordered" evidence="1">
    <location>
        <begin position="148"/>
        <end position="194"/>
    </location>
</feature>
<keyword evidence="2" id="KW-1133">Transmembrane helix</keyword>
<evidence type="ECO:0000259" key="3">
    <source>
        <dbReference type="Pfam" id="PF13464"/>
    </source>
</evidence>
<dbReference type="RefSeq" id="WP_146295346.1">
    <property type="nucleotide sequence ID" value="NZ_CP042326.1"/>
</dbReference>
<evidence type="ECO:0000313" key="5">
    <source>
        <dbReference type="Proteomes" id="UP000318453"/>
    </source>
</evidence>
<dbReference type="Gene3D" id="1.10.260.40">
    <property type="entry name" value="lambda repressor-like DNA-binding domains"/>
    <property type="match status" value="1"/>
</dbReference>
<reference evidence="4 5" key="1">
    <citation type="submission" date="2019-08" db="EMBL/GenBank/DDBJ databases">
        <title>Carotenoids and Carotenoid Binding Proteins in the Halophilic Cyanobacterium Euhalothece sp. ZM00.</title>
        <authorList>
            <person name="Cho S.M."/>
            <person name="Song J.Y."/>
            <person name="Park Y.-I."/>
        </authorList>
    </citation>
    <scope>NUCLEOTIDE SEQUENCE [LARGE SCALE GENOMIC DNA]</scope>
    <source>
        <strain evidence="4 5">Z-M001</strain>
    </source>
</reference>
<dbReference type="Pfam" id="PF13413">
    <property type="entry name" value="HTH_25"/>
    <property type="match status" value="1"/>
</dbReference>
<dbReference type="Proteomes" id="UP000318453">
    <property type="component" value="Chromosome"/>
</dbReference>
<organism evidence="4 5">
    <name type="scientific">Euhalothece natronophila Z-M001</name>
    <dbReference type="NCBI Taxonomy" id="522448"/>
    <lineage>
        <taxon>Bacteria</taxon>
        <taxon>Bacillati</taxon>
        <taxon>Cyanobacteriota</taxon>
        <taxon>Cyanophyceae</taxon>
        <taxon>Oscillatoriophycideae</taxon>
        <taxon>Chroococcales</taxon>
        <taxon>Halothecacae</taxon>
        <taxon>Halothece cluster</taxon>
        <taxon>Euhalothece</taxon>
    </lineage>
</organism>
<evidence type="ECO:0000256" key="2">
    <source>
        <dbReference type="SAM" id="Phobius"/>
    </source>
</evidence>
<keyword evidence="2" id="KW-0812">Transmembrane</keyword>
<keyword evidence="2" id="KW-0472">Membrane</keyword>
<name>A0A5B8NNK2_9CHRO</name>